<dbReference type="Gene3D" id="3.90.70.10">
    <property type="entry name" value="Cysteine proteinases"/>
    <property type="match status" value="2"/>
</dbReference>
<evidence type="ECO:0000259" key="3">
    <source>
        <dbReference type="PROSITE" id="PS50235"/>
    </source>
</evidence>
<comment type="catalytic activity">
    <reaction evidence="1">
        <text>Thiol-dependent hydrolysis of ester, thioester, amide, peptide and isopeptide bonds formed by the C-terminal Gly of ubiquitin (a 76-residue protein attached to proteins as an intracellular targeting signal).</text>
        <dbReference type="EC" id="3.4.19.12"/>
    </reaction>
</comment>
<dbReference type="EC" id="3.4.19.12" evidence="2"/>
<organism evidence="4 5">
    <name type="scientific">Rotaria socialis</name>
    <dbReference type="NCBI Taxonomy" id="392032"/>
    <lineage>
        <taxon>Eukaryota</taxon>
        <taxon>Metazoa</taxon>
        <taxon>Spiralia</taxon>
        <taxon>Gnathifera</taxon>
        <taxon>Rotifera</taxon>
        <taxon>Eurotatoria</taxon>
        <taxon>Bdelloidea</taxon>
        <taxon>Philodinida</taxon>
        <taxon>Philodinidae</taxon>
        <taxon>Rotaria</taxon>
    </lineage>
</organism>
<comment type="caution">
    <text evidence="4">The sequence shown here is derived from an EMBL/GenBank/DDBJ whole genome shotgun (WGS) entry which is preliminary data.</text>
</comment>
<evidence type="ECO:0000313" key="5">
    <source>
        <dbReference type="Proteomes" id="UP000663872"/>
    </source>
</evidence>
<dbReference type="PANTHER" id="PTHR21646">
    <property type="entry name" value="UBIQUITIN CARBOXYL-TERMINAL HYDROLASE"/>
    <property type="match status" value="1"/>
</dbReference>
<dbReference type="InterPro" id="IPR038765">
    <property type="entry name" value="Papain-like_cys_pep_sf"/>
</dbReference>
<dbReference type="EMBL" id="CAJNYT010000919">
    <property type="protein sequence ID" value="CAF3384241.1"/>
    <property type="molecule type" value="Genomic_DNA"/>
</dbReference>
<evidence type="ECO:0000256" key="2">
    <source>
        <dbReference type="ARBA" id="ARBA00012759"/>
    </source>
</evidence>
<dbReference type="AlphaFoldDB" id="A0A817YQM6"/>
<feature type="domain" description="USP" evidence="3">
    <location>
        <begin position="17"/>
        <end position="486"/>
    </location>
</feature>
<gene>
    <name evidence="4" type="ORF">GRG538_LOCUS8492</name>
</gene>
<dbReference type="InterPro" id="IPR028889">
    <property type="entry name" value="USP"/>
</dbReference>
<dbReference type="GO" id="GO:0016579">
    <property type="term" value="P:protein deubiquitination"/>
    <property type="evidence" value="ECO:0007669"/>
    <property type="project" value="InterPro"/>
</dbReference>
<dbReference type="InterPro" id="IPR001394">
    <property type="entry name" value="Peptidase_C19_UCH"/>
</dbReference>
<proteinExistence type="predicted"/>
<dbReference type="InterPro" id="IPR050185">
    <property type="entry name" value="Ub_carboxyl-term_hydrolase"/>
</dbReference>
<evidence type="ECO:0000256" key="1">
    <source>
        <dbReference type="ARBA" id="ARBA00000707"/>
    </source>
</evidence>
<sequence>MAKHSNNASTKSMQEICGLRNLGNTCFMNGILQCLNSTFPLIDAVRQSSFLRNSGRLSKSFANLVEDLKNPKSSPVDPSSFKAAVGKYTTKFLGYEQQDSHELLTVVLEALIEETINANDRSIISDLFEGQMQYTIKCLQPGCSYEKVDTDPFYTLSLFIEDKTENRSSTKRDSRVLHVRYINLEGHVQIRDISFSSNDTIKLLDDKLQPSPNCDSQYNNAVLRFADRISTHSGFIHPPTVIRVPKNCNDRRSIAKTIEKHLKNLLDLGNYTKDISGDIKVTSESHICIFESNITVWCDKEDFKHSKLLKKSLIQETTYVTASSWYPEMSSSSTTLEQCLSNIAVREYLSPSSVWCCSQCGRTSNASKQNRLVSTPPVLVIQLKRFHFNYSTTTKVERLVKYPLELDMNPFLLLPRREKRPVTMYDLVGVCLHSGTRANGHTTAYVKRSISGQWYYCDDSYTCPISKNEVIERNTRDAYILFYVRRSST</sequence>
<dbReference type="GO" id="GO:0004843">
    <property type="term" value="F:cysteine-type deubiquitinase activity"/>
    <property type="evidence" value="ECO:0007669"/>
    <property type="project" value="UniProtKB-EC"/>
</dbReference>
<dbReference type="Pfam" id="PF00443">
    <property type="entry name" value="UCH"/>
    <property type="match status" value="1"/>
</dbReference>
<dbReference type="SUPFAM" id="SSF54001">
    <property type="entry name" value="Cysteine proteinases"/>
    <property type="match status" value="1"/>
</dbReference>
<evidence type="ECO:0000313" key="4">
    <source>
        <dbReference type="EMBL" id="CAF3384241.1"/>
    </source>
</evidence>
<dbReference type="Proteomes" id="UP000663872">
    <property type="component" value="Unassembled WGS sequence"/>
</dbReference>
<accession>A0A817YQM6</accession>
<reference evidence="4" key="1">
    <citation type="submission" date="2021-02" db="EMBL/GenBank/DDBJ databases">
        <authorList>
            <person name="Nowell W R."/>
        </authorList>
    </citation>
    <scope>NUCLEOTIDE SEQUENCE</scope>
</reference>
<protein>
    <recommendedName>
        <fullName evidence="2">ubiquitinyl hydrolase 1</fullName>
        <ecNumber evidence="2">3.4.19.12</ecNumber>
    </recommendedName>
</protein>
<name>A0A817YQM6_9BILA</name>
<dbReference type="PROSITE" id="PS50235">
    <property type="entry name" value="USP_3"/>
    <property type="match status" value="1"/>
</dbReference>